<name>A0A556MY84_9FLAO</name>
<keyword evidence="1" id="KW-0121">Carboxypeptidase</keyword>
<organism evidence="1 2">
    <name type="scientific">Fluviicola chungangensis</name>
    <dbReference type="NCBI Taxonomy" id="2597671"/>
    <lineage>
        <taxon>Bacteria</taxon>
        <taxon>Pseudomonadati</taxon>
        <taxon>Bacteroidota</taxon>
        <taxon>Flavobacteriia</taxon>
        <taxon>Flavobacteriales</taxon>
        <taxon>Crocinitomicaceae</taxon>
        <taxon>Fluviicola</taxon>
    </lineage>
</organism>
<dbReference type="RefSeq" id="WP_144332863.1">
    <property type="nucleotide sequence ID" value="NZ_VLPL01000004.1"/>
</dbReference>
<dbReference type="Proteomes" id="UP000316008">
    <property type="component" value="Unassembled WGS sequence"/>
</dbReference>
<keyword evidence="1" id="KW-0378">Hydrolase</keyword>
<comment type="caution">
    <text evidence="1">The sequence shown here is derived from an EMBL/GenBank/DDBJ whole genome shotgun (WGS) entry which is preliminary data.</text>
</comment>
<dbReference type="InterPro" id="IPR008969">
    <property type="entry name" value="CarboxyPept-like_regulatory"/>
</dbReference>
<protein>
    <submittedName>
        <fullName evidence="1">Carboxypeptidase-like regulatory domain-containing protein</fullName>
    </submittedName>
</protein>
<keyword evidence="1" id="KW-0645">Protease</keyword>
<sequence length="583" mass="68923">MKYLLFILIFILSNRLTGQLREIEGKIMDESTNEAIPFANIQNRSLRKGTISNADGFFKISFEKWTDTIWIHSVGFKSQRLTLDQRTGFYVVKMQESITELGEVMVTLNENIQLFHLLEACRTNPNKIKQQAKSYYELKTFIDDKQVELVEGFFNVGLSGYELSSQELKAGRIAMQTYDEQMRMFVSTESSKAIILSKVMNETDYFPLSPLSMNLKKMRRGFYLNLDRKYLDDNQDSITVINYLPKIRSGNYFKGKIWLNTTQNRLVKQTMECEDCKIHPFLPLFESDSILKVNLQITKTFGPKNGKQLFNHVDFNYEIAYKSRFGQSGEKNYRIKTSALLYAYDYDETFFIPKFEFDKKASDYRKIFSIPSNDFFWKYNDEYRMNDHQNSNLAFFSDPASMTNANYSVKTDSPLKKGFFQEPYIRWSTNRIIFKESIPDSLLDHSKVGLTDRNYNLSVKVFLDMNSYQDSTNILTCTIFDPYESYYLLPIDTVTHCFINIYFDLVEIERRKLEKTLKNKVLTREELNERYDEFIRMCDLIKKMYFEDVDHGRNRRQLIKWNSFVKSELQIDNIEIFGLFKEP</sequence>
<reference evidence="1 2" key="1">
    <citation type="submission" date="2019-07" db="EMBL/GenBank/DDBJ databases">
        <authorList>
            <person name="Huq M.A."/>
        </authorList>
    </citation>
    <scope>NUCLEOTIDE SEQUENCE [LARGE SCALE GENOMIC DNA]</scope>
    <source>
        <strain evidence="1 2">MAH-3</strain>
    </source>
</reference>
<keyword evidence="2" id="KW-1185">Reference proteome</keyword>
<proteinExistence type="predicted"/>
<dbReference type="GO" id="GO:0004180">
    <property type="term" value="F:carboxypeptidase activity"/>
    <property type="evidence" value="ECO:0007669"/>
    <property type="project" value="UniProtKB-KW"/>
</dbReference>
<dbReference type="SUPFAM" id="SSF49464">
    <property type="entry name" value="Carboxypeptidase regulatory domain-like"/>
    <property type="match status" value="1"/>
</dbReference>
<dbReference type="Pfam" id="PF13715">
    <property type="entry name" value="CarbopepD_reg_2"/>
    <property type="match status" value="1"/>
</dbReference>
<evidence type="ECO:0000313" key="1">
    <source>
        <dbReference type="EMBL" id="TSJ44749.1"/>
    </source>
</evidence>
<evidence type="ECO:0000313" key="2">
    <source>
        <dbReference type="Proteomes" id="UP000316008"/>
    </source>
</evidence>
<dbReference type="OrthoDB" id="1466882at2"/>
<gene>
    <name evidence="1" type="ORF">FO442_09105</name>
</gene>
<accession>A0A556MY84</accession>
<dbReference type="EMBL" id="VLPL01000004">
    <property type="protein sequence ID" value="TSJ44749.1"/>
    <property type="molecule type" value="Genomic_DNA"/>
</dbReference>
<dbReference type="AlphaFoldDB" id="A0A556MY84"/>